<protein>
    <submittedName>
        <fullName evidence="1">Uncharacterized protein</fullName>
    </submittedName>
</protein>
<sequence>MVYVVAEEYLQAYGSEGFINASTKWQARRDVLHWLTGMVSKHRPSSPVSNARTSESIQALGSREHETAGISDLHAPDRTDMVPRRLKVHDAEIEWSGVYWICSKQLRHYPAFRRNEITIAVHSFVFVRAEEESYYVGYLEDLYEDKRGQKKVKVRWFYHNREIKRVLHQLNPHPREIFITPHVQAISAECIDGRATVLTPKHYEKCLATFSHSQIADFYMCFRQFKSNKVKPFSLSKLRGYSNQRVLSSLNCPLVSKHRTKGNKANGEEDDNFAYDDHGGRGAKRNRSCGAANSIPRNQITNCEPIHKKLRIKLPTREVKSVRPQGSSHASFKVGEKIELLCQDSGIRGCWFRCEILQASEKRFKVKYVDVHDADASASLEEWVPASKLAASDKLGMRCSGRLTVRPWPSEDSSDCSFEVGAPVDAWWSDGWWEGVVTEIDRPGDDNLQVYFPGCNRFLTLKRKNVRTSRDWVGNRWVDIKAKPHILSYVSSNISPSAKFPKCSVLAEASDSGPSALVDCEILNNKHKAAEDIKGELLNSAPSTAHDTEEVDLMKQLCIGSEDKVVKGVDTGNGAGNEARSVLDLGPANQKFGTVEGKGMELVPQLV</sequence>
<dbReference type="EMBL" id="CM037156">
    <property type="protein sequence ID" value="KAH7838628.1"/>
    <property type="molecule type" value="Genomic_DNA"/>
</dbReference>
<keyword evidence="2" id="KW-1185">Reference proteome</keyword>
<evidence type="ECO:0000313" key="1">
    <source>
        <dbReference type="EMBL" id="KAH7838628.1"/>
    </source>
</evidence>
<dbReference type="Proteomes" id="UP000828048">
    <property type="component" value="Chromosome 6"/>
</dbReference>
<name>A0ACB7XDF6_9ERIC</name>
<comment type="caution">
    <text evidence="1">The sequence shown here is derived from an EMBL/GenBank/DDBJ whole genome shotgun (WGS) entry which is preliminary data.</text>
</comment>
<accession>A0ACB7XDF6</accession>
<evidence type="ECO:0000313" key="2">
    <source>
        <dbReference type="Proteomes" id="UP000828048"/>
    </source>
</evidence>
<reference evidence="1 2" key="1">
    <citation type="journal article" date="2021" name="Hortic Res">
        <title>High-quality reference genome and annotation aids understanding of berry development for evergreen blueberry (Vaccinium darrowii).</title>
        <authorList>
            <person name="Yu J."/>
            <person name="Hulse-Kemp A.M."/>
            <person name="Babiker E."/>
            <person name="Staton M."/>
        </authorList>
    </citation>
    <scope>NUCLEOTIDE SEQUENCE [LARGE SCALE GENOMIC DNA]</scope>
    <source>
        <strain evidence="2">cv. NJ 8807/NJ 8810</strain>
        <tissue evidence="1">Young leaf</tissue>
    </source>
</reference>
<organism evidence="1 2">
    <name type="scientific">Vaccinium darrowii</name>
    <dbReference type="NCBI Taxonomy" id="229202"/>
    <lineage>
        <taxon>Eukaryota</taxon>
        <taxon>Viridiplantae</taxon>
        <taxon>Streptophyta</taxon>
        <taxon>Embryophyta</taxon>
        <taxon>Tracheophyta</taxon>
        <taxon>Spermatophyta</taxon>
        <taxon>Magnoliopsida</taxon>
        <taxon>eudicotyledons</taxon>
        <taxon>Gunneridae</taxon>
        <taxon>Pentapetalae</taxon>
        <taxon>asterids</taxon>
        <taxon>Ericales</taxon>
        <taxon>Ericaceae</taxon>
        <taxon>Vaccinioideae</taxon>
        <taxon>Vaccinieae</taxon>
        <taxon>Vaccinium</taxon>
    </lineage>
</organism>
<proteinExistence type="predicted"/>
<gene>
    <name evidence="1" type="ORF">Vadar_029273</name>
</gene>